<comment type="caution">
    <text evidence="1">The sequence shown here is derived from an EMBL/GenBank/DDBJ whole genome shotgun (WGS) entry which is preliminary data.</text>
</comment>
<gene>
    <name evidence="1" type="ORF">D8674_041538</name>
</gene>
<proteinExistence type="predicted"/>
<evidence type="ECO:0000313" key="1">
    <source>
        <dbReference type="EMBL" id="KAB2633896.1"/>
    </source>
</evidence>
<dbReference type="AlphaFoldDB" id="A0A5N5I130"/>
<dbReference type="Proteomes" id="UP000327157">
    <property type="component" value="Unassembled WGS sequence"/>
</dbReference>
<name>A0A5N5I130_9ROSA</name>
<evidence type="ECO:0000313" key="2">
    <source>
        <dbReference type="Proteomes" id="UP000327157"/>
    </source>
</evidence>
<reference evidence="1 2" key="1">
    <citation type="submission" date="2019-09" db="EMBL/GenBank/DDBJ databases">
        <authorList>
            <person name="Ou C."/>
        </authorList>
    </citation>
    <scope>NUCLEOTIDE SEQUENCE [LARGE SCALE GENOMIC DNA]</scope>
    <source>
        <strain evidence="1">S2</strain>
        <tissue evidence="1">Leaf</tissue>
    </source>
</reference>
<dbReference type="EMBL" id="SMOL01000113">
    <property type="protein sequence ID" value="KAB2633896.1"/>
    <property type="molecule type" value="Genomic_DNA"/>
</dbReference>
<keyword evidence="2" id="KW-1185">Reference proteome</keyword>
<organism evidence="1 2">
    <name type="scientific">Pyrus ussuriensis x Pyrus communis</name>
    <dbReference type="NCBI Taxonomy" id="2448454"/>
    <lineage>
        <taxon>Eukaryota</taxon>
        <taxon>Viridiplantae</taxon>
        <taxon>Streptophyta</taxon>
        <taxon>Embryophyta</taxon>
        <taxon>Tracheophyta</taxon>
        <taxon>Spermatophyta</taxon>
        <taxon>Magnoliopsida</taxon>
        <taxon>eudicotyledons</taxon>
        <taxon>Gunneridae</taxon>
        <taxon>Pentapetalae</taxon>
        <taxon>rosids</taxon>
        <taxon>fabids</taxon>
        <taxon>Rosales</taxon>
        <taxon>Rosaceae</taxon>
        <taxon>Amygdaloideae</taxon>
        <taxon>Maleae</taxon>
        <taxon>Pyrus</taxon>
    </lineage>
</organism>
<reference evidence="1 2" key="2">
    <citation type="submission" date="2019-11" db="EMBL/GenBank/DDBJ databases">
        <title>A de novo genome assembly of a pear dwarfing rootstock.</title>
        <authorList>
            <person name="Wang F."/>
            <person name="Wang J."/>
            <person name="Li S."/>
            <person name="Zhang Y."/>
            <person name="Fang M."/>
            <person name="Ma L."/>
            <person name="Zhao Y."/>
            <person name="Jiang S."/>
        </authorList>
    </citation>
    <scope>NUCLEOTIDE SEQUENCE [LARGE SCALE GENOMIC DNA]</scope>
    <source>
        <strain evidence="1">S2</strain>
        <tissue evidence="1">Leaf</tissue>
    </source>
</reference>
<sequence>MRGERTLVTQQSVPIHTDKITLPTQPHLAGIVVNSMKSSGSVPNHTDKSPSELLRITLPIQPNLAGIFAHGMNSSGIFLTVAMNRRIPLQL</sequence>
<accession>A0A5N5I130</accession>
<protein>
    <submittedName>
        <fullName evidence="1">Uncharacterized protein</fullName>
    </submittedName>
</protein>